<reference evidence="6 7" key="1">
    <citation type="submission" date="2020-04" db="EMBL/GenBank/DDBJ databases">
        <title>WGS-Seq of Vibrio isolated by the O'Toole Lab.</title>
        <authorList>
            <person name="Mckone K.P."/>
            <person name="Whitaker R."/>
            <person name="Sevigney J.L."/>
            <person name="Herring J.B."/>
            <person name="O'Toole G."/>
        </authorList>
    </citation>
    <scope>NUCLEOTIDE SEQUENCE [LARGE SCALE GENOMIC DNA]</scope>
    <source>
        <strain evidence="6 7">BS_02</strain>
    </source>
</reference>
<dbReference type="Pfam" id="PF03466">
    <property type="entry name" value="LysR_substrate"/>
    <property type="match status" value="1"/>
</dbReference>
<keyword evidence="3" id="KW-0238">DNA-binding</keyword>
<evidence type="ECO:0000259" key="5">
    <source>
        <dbReference type="PROSITE" id="PS50931"/>
    </source>
</evidence>
<evidence type="ECO:0000256" key="3">
    <source>
        <dbReference type="ARBA" id="ARBA00023125"/>
    </source>
</evidence>
<dbReference type="RefSeq" id="WP_102443347.1">
    <property type="nucleotide sequence ID" value="NZ_JABBXC010000047.1"/>
</dbReference>
<comment type="caution">
    <text evidence="6">The sequence shown here is derived from an EMBL/GenBank/DDBJ whole genome shotgun (WGS) entry which is preliminary data.</text>
</comment>
<keyword evidence="7" id="KW-1185">Reference proteome</keyword>
<evidence type="ECO:0000256" key="4">
    <source>
        <dbReference type="ARBA" id="ARBA00023163"/>
    </source>
</evidence>
<dbReference type="SUPFAM" id="SSF53850">
    <property type="entry name" value="Periplasmic binding protein-like II"/>
    <property type="match status" value="1"/>
</dbReference>
<dbReference type="InterPro" id="IPR005119">
    <property type="entry name" value="LysR_subst-bd"/>
</dbReference>
<dbReference type="PANTHER" id="PTHR30126:SF91">
    <property type="entry name" value="LYSR FAMILY TRANSCRIPTIONAL REGULATOR"/>
    <property type="match status" value="1"/>
</dbReference>
<dbReference type="InterPro" id="IPR036388">
    <property type="entry name" value="WH-like_DNA-bd_sf"/>
</dbReference>
<dbReference type="EMBL" id="JABCJR010000044">
    <property type="protein sequence ID" value="NMR71643.1"/>
    <property type="molecule type" value="Genomic_DNA"/>
</dbReference>
<evidence type="ECO:0000256" key="1">
    <source>
        <dbReference type="ARBA" id="ARBA00009437"/>
    </source>
</evidence>
<dbReference type="Gene3D" id="3.40.190.290">
    <property type="match status" value="1"/>
</dbReference>
<dbReference type="Pfam" id="PF00126">
    <property type="entry name" value="HTH_1"/>
    <property type="match status" value="1"/>
</dbReference>
<sequence>MINLEHLVVFIASAEHGSFSAAARALNRSVSGISMCISNLEADLNVTLFDRSKKHPTLTPAGERLSSQAQTLIRQANRLDSIVQDLNESIEEDFAIGIGELVPMEIVEERIAKTIRKFPNTNFRIVRGTRAYLQHKFEAGELQALVRAQSAGIDTDADFYLFEVIEMVAVCSPDSELADMDVVDNESLITTRQIISESMYSNRMLNIEATVSTDIMLVSSTHDLIRMVEQDIGWAFVSRVEAEPRVEAGELMIFIPEFAVANRGIALDFIIKPKAHAGPVAQFITSQFAAQPKT</sequence>
<feature type="domain" description="HTH lysR-type" evidence="5">
    <location>
        <begin position="2"/>
        <end position="59"/>
    </location>
</feature>
<evidence type="ECO:0000313" key="6">
    <source>
        <dbReference type="EMBL" id="NMR71643.1"/>
    </source>
</evidence>
<gene>
    <name evidence="6" type="ORF">HJ568_17025</name>
</gene>
<accession>A0ABX1UDU8</accession>
<keyword evidence="2" id="KW-0805">Transcription regulation</keyword>
<evidence type="ECO:0000256" key="2">
    <source>
        <dbReference type="ARBA" id="ARBA00023015"/>
    </source>
</evidence>
<dbReference type="PROSITE" id="PS50931">
    <property type="entry name" value="HTH_LYSR"/>
    <property type="match status" value="1"/>
</dbReference>
<name>A0ABX1UDU8_9VIBR</name>
<organism evidence="6 7">
    <name type="scientific">Vibrio breoganii</name>
    <dbReference type="NCBI Taxonomy" id="553239"/>
    <lineage>
        <taxon>Bacteria</taxon>
        <taxon>Pseudomonadati</taxon>
        <taxon>Pseudomonadota</taxon>
        <taxon>Gammaproteobacteria</taxon>
        <taxon>Vibrionales</taxon>
        <taxon>Vibrionaceae</taxon>
        <taxon>Vibrio</taxon>
    </lineage>
</organism>
<dbReference type="InterPro" id="IPR036390">
    <property type="entry name" value="WH_DNA-bd_sf"/>
</dbReference>
<proteinExistence type="inferred from homology"/>
<dbReference type="Gene3D" id="1.10.10.10">
    <property type="entry name" value="Winged helix-like DNA-binding domain superfamily/Winged helix DNA-binding domain"/>
    <property type="match status" value="1"/>
</dbReference>
<dbReference type="SUPFAM" id="SSF46785">
    <property type="entry name" value="Winged helix' DNA-binding domain"/>
    <property type="match status" value="1"/>
</dbReference>
<dbReference type="PANTHER" id="PTHR30126">
    <property type="entry name" value="HTH-TYPE TRANSCRIPTIONAL REGULATOR"/>
    <property type="match status" value="1"/>
</dbReference>
<comment type="similarity">
    <text evidence="1">Belongs to the LysR transcriptional regulatory family.</text>
</comment>
<dbReference type="InterPro" id="IPR000847">
    <property type="entry name" value="LysR_HTH_N"/>
</dbReference>
<protein>
    <submittedName>
        <fullName evidence="6">LysR family transcriptional regulator</fullName>
    </submittedName>
</protein>
<dbReference type="Proteomes" id="UP000590068">
    <property type="component" value="Unassembled WGS sequence"/>
</dbReference>
<evidence type="ECO:0000313" key="7">
    <source>
        <dbReference type="Proteomes" id="UP000590068"/>
    </source>
</evidence>
<keyword evidence="4" id="KW-0804">Transcription</keyword>